<keyword evidence="7 9" id="KW-0496">Mitochondrion</keyword>
<dbReference type="InterPro" id="IPR038552">
    <property type="entry name" value="Tim21_IMS_sf"/>
</dbReference>
<dbReference type="PANTHER" id="PTHR13032">
    <property type="entry name" value="MITOCHONDRIAL IMPORT INNER MEMBRANE TRANSLOCASE SUBUNIT TIM21"/>
    <property type="match status" value="1"/>
</dbReference>
<evidence type="ECO:0000256" key="5">
    <source>
        <dbReference type="ARBA" id="ARBA00022946"/>
    </source>
</evidence>
<keyword evidence="9" id="KW-0653">Protein transport</keyword>
<keyword evidence="9" id="KW-0811">Translocation</keyword>
<dbReference type="eggNOG" id="KOG4836">
    <property type="taxonomic scope" value="Eukaryota"/>
</dbReference>
<evidence type="ECO:0000313" key="12">
    <source>
        <dbReference type="Proteomes" id="UP000030671"/>
    </source>
</evidence>
<feature type="region of interest" description="Disordered" evidence="10">
    <location>
        <begin position="265"/>
        <end position="286"/>
    </location>
</feature>
<evidence type="ECO:0000256" key="7">
    <source>
        <dbReference type="ARBA" id="ARBA00023128"/>
    </source>
</evidence>
<name>W4KP20_HETIT</name>
<dbReference type="PANTHER" id="PTHR13032:SF6">
    <property type="entry name" value="MITOCHONDRIAL IMPORT INNER MEMBRANE TRANSLOCASE SUBUNIT TIM21"/>
    <property type="match status" value="1"/>
</dbReference>
<feature type="region of interest" description="Disordered" evidence="10">
    <location>
        <begin position="54"/>
        <end position="74"/>
    </location>
</feature>
<dbReference type="EMBL" id="KI925454">
    <property type="protein sequence ID" value="ETW87562.1"/>
    <property type="molecule type" value="Genomic_DNA"/>
</dbReference>
<gene>
    <name evidence="11" type="ORF">HETIRDRAFT_59706</name>
</gene>
<protein>
    <recommendedName>
        <fullName evidence="3 9">Mitochondrial import inner membrane translocase subunit Tim21</fullName>
    </recommendedName>
</protein>
<dbReference type="KEGG" id="hir:HETIRDRAFT_59706"/>
<sequence length="375" mass="41588">MKAHCLRQLGFEAHTCLPSPHSSRKLTSSRFAISSALRAYATHRDHVPSSLLSQALDQKQGTSRRDTVGPFSLGTLQSKTDGNVKKWSELSAGGKVLRTTARTSNFTVILFGAGLTGVLVYALTSELFSKNSPTVLYNDACERIKASPQVAKYLQGPLIFHNNPPSVLRPRHRNRHVSSQIAVDQSGKEHMLLNFYVQARSPGATPDSSESYINMALLWTKDIADALGDLTWDGAIVMSKEHAAHVAESAKELFRYLTGDPVAPKSMTVEMGPESRGRESSKEEDKSMWGNITGLFGSLKGASRTRVEEARVDSVRQVWQEGEVHAELIRDDLGYFVFRYILIDIPNSSSRNPVRVFVERSVGVRENEPIMKWDT</sequence>
<keyword evidence="5" id="KW-0809">Transit peptide</keyword>
<evidence type="ECO:0000313" key="11">
    <source>
        <dbReference type="EMBL" id="ETW87562.1"/>
    </source>
</evidence>
<proteinExistence type="inferred from homology"/>
<evidence type="ECO:0000256" key="9">
    <source>
        <dbReference type="RuleBase" id="RU367142"/>
    </source>
</evidence>
<dbReference type="InParanoid" id="W4KP20"/>
<keyword evidence="6 9" id="KW-1133">Transmembrane helix</keyword>
<dbReference type="InterPro" id="IPR013261">
    <property type="entry name" value="Tim21"/>
</dbReference>
<evidence type="ECO:0000256" key="1">
    <source>
        <dbReference type="ARBA" id="ARBA00004304"/>
    </source>
</evidence>
<keyword evidence="12" id="KW-1185">Reference proteome</keyword>
<evidence type="ECO:0000256" key="3">
    <source>
        <dbReference type="ARBA" id="ARBA00020726"/>
    </source>
</evidence>
<evidence type="ECO:0000256" key="2">
    <source>
        <dbReference type="ARBA" id="ARBA00010867"/>
    </source>
</evidence>
<keyword evidence="4 9" id="KW-0812">Transmembrane</keyword>
<evidence type="ECO:0000256" key="10">
    <source>
        <dbReference type="SAM" id="MobiDB-lite"/>
    </source>
</evidence>
<dbReference type="GeneID" id="20678482"/>
<dbReference type="GO" id="GO:0005744">
    <property type="term" value="C:TIM23 mitochondrial import inner membrane translocase complex"/>
    <property type="evidence" value="ECO:0007669"/>
    <property type="project" value="UniProtKB-UniRule"/>
</dbReference>
<dbReference type="HOGENOM" id="CLU_048924_0_0_1"/>
<comment type="similarity">
    <text evidence="2 9">Belongs to the TIM21 family.</text>
</comment>
<dbReference type="RefSeq" id="XP_009540416.1">
    <property type="nucleotide sequence ID" value="XM_009542121.1"/>
</dbReference>
<dbReference type="Proteomes" id="UP000030671">
    <property type="component" value="Unassembled WGS sequence"/>
</dbReference>
<dbReference type="AlphaFoldDB" id="W4KP20"/>
<organism evidence="11 12">
    <name type="scientific">Heterobasidion irregulare (strain TC 32-1)</name>
    <dbReference type="NCBI Taxonomy" id="747525"/>
    <lineage>
        <taxon>Eukaryota</taxon>
        <taxon>Fungi</taxon>
        <taxon>Dikarya</taxon>
        <taxon>Basidiomycota</taxon>
        <taxon>Agaricomycotina</taxon>
        <taxon>Agaricomycetes</taxon>
        <taxon>Russulales</taxon>
        <taxon>Bondarzewiaceae</taxon>
        <taxon>Heterobasidion</taxon>
        <taxon>Heterobasidion annosum species complex</taxon>
    </lineage>
</organism>
<dbReference type="Gene3D" id="3.10.450.320">
    <property type="entry name" value="Mitochondrial import inner membrane translocase subunit Tim21"/>
    <property type="match status" value="1"/>
</dbReference>
<comment type="function">
    <text evidence="9">Essential component of the TIM23 complex, a complex that mediates the translocation of transit peptide-containing proteins across the mitochondrial inner membrane.</text>
</comment>
<dbReference type="Pfam" id="PF08294">
    <property type="entry name" value="TIM21"/>
    <property type="match status" value="1"/>
</dbReference>
<keyword evidence="8 9" id="KW-0472">Membrane</keyword>
<dbReference type="GO" id="GO:0030150">
    <property type="term" value="P:protein import into mitochondrial matrix"/>
    <property type="evidence" value="ECO:0007669"/>
    <property type="project" value="UniProtKB-UniRule"/>
</dbReference>
<accession>W4KP20</accession>
<comment type="subcellular location">
    <subcellularLocation>
        <location evidence="9">Mitochondrion inner membrane</location>
        <topology evidence="9">Single-pass membrane protein</topology>
    </subcellularLocation>
    <subcellularLocation>
        <location evidence="1">Mitochondrion membrane</location>
        <topology evidence="1">Single-pass membrane protein</topology>
    </subcellularLocation>
</comment>
<keyword evidence="9" id="KW-0813">Transport</keyword>
<feature type="compositionally biased region" description="Basic and acidic residues" evidence="10">
    <location>
        <begin position="273"/>
        <end position="286"/>
    </location>
</feature>
<evidence type="ECO:0000256" key="8">
    <source>
        <dbReference type="ARBA" id="ARBA00023136"/>
    </source>
</evidence>
<evidence type="ECO:0000256" key="4">
    <source>
        <dbReference type="ARBA" id="ARBA00022692"/>
    </source>
</evidence>
<feature type="transmembrane region" description="Helical" evidence="9">
    <location>
        <begin position="105"/>
        <end position="124"/>
    </location>
</feature>
<dbReference type="STRING" id="747525.W4KP20"/>
<reference evidence="11 12" key="1">
    <citation type="journal article" date="2012" name="New Phytol.">
        <title>Insight into trade-off between wood decay and parasitism from the genome of a fungal forest pathogen.</title>
        <authorList>
            <person name="Olson A."/>
            <person name="Aerts A."/>
            <person name="Asiegbu F."/>
            <person name="Belbahri L."/>
            <person name="Bouzid O."/>
            <person name="Broberg A."/>
            <person name="Canback B."/>
            <person name="Coutinho P.M."/>
            <person name="Cullen D."/>
            <person name="Dalman K."/>
            <person name="Deflorio G."/>
            <person name="van Diepen L.T."/>
            <person name="Dunand C."/>
            <person name="Duplessis S."/>
            <person name="Durling M."/>
            <person name="Gonthier P."/>
            <person name="Grimwood J."/>
            <person name="Fossdal C.G."/>
            <person name="Hansson D."/>
            <person name="Henrissat B."/>
            <person name="Hietala A."/>
            <person name="Himmelstrand K."/>
            <person name="Hoffmeister D."/>
            <person name="Hogberg N."/>
            <person name="James T.Y."/>
            <person name="Karlsson M."/>
            <person name="Kohler A."/>
            <person name="Kues U."/>
            <person name="Lee Y.H."/>
            <person name="Lin Y.C."/>
            <person name="Lind M."/>
            <person name="Lindquist E."/>
            <person name="Lombard V."/>
            <person name="Lucas S."/>
            <person name="Lunden K."/>
            <person name="Morin E."/>
            <person name="Murat C."/>
            <person name="Park J."/>
            <person name="Raffaello T."/>
            <person name="Rouze P."/>
            <person name="Salamov A."/>
            <person name="Schmutz J."/>
            <person name="Solheim H."/>
            <person name="Stahlberg J."/>
            <person name="Velez H."/>
            <person name="de Vries R.P."/>
            <person name="Wiebenga A."/>
            <person name="Woodward S."/>
            <person name="Yakovlev I."/>
            <person name="Garbelotto M."/>
            <person name="Martin F."/>
            <person name="Grigoriev I.V."/>
            <person name="Stenlid J."/>
        </authorList>
    </citation>
    <scope>NUCLEOTIDE SEQUENCE [LARGE SCALE GENOMIC DNA]</scope>
    <source>
        <strain evidence="11 12">TC 32-1</strain>
    </source>
</reference>
<comment type="subunit">
    <text evidence="9">Component of the TIM23 complex.</text>
</comment>
<dbReference type="OrthoDB" id="436405at2759"/>
<keyword evidence="9" id="KW-0999">Mitochondrion inner membrane</keyword>
<evidence type="ECO:0000256" key="6">
    <source>
        <dbReference type="ARBA" id="ARBA00022989"/>
    </source>
</evidence>